<dbReference type="AlphaFoldDB" id="A0A7J7J1R0"/>
<dbReference type="GO" id="GO:0005737">
    <property type="term" value="C:cytoplasm"/>
    <property type="evidence" value="ECO:0007669"/>
    <property type="project" value="TreeGrafter"/>
</dbReference>
<evidence type="ECO:0000256" key="1">
    <source>
        <dbReference type="ARBA" id="ARBA00022658"/>
    </source>
</evidence>
<dbReference type="EMBL" id="VXIV02003193">
    <property type="protein sequence ID" value="KAF6020099.1"/>
    <property type="molecule type" value="Genomic_DNA"/>
</dbReference>
<dbReference type="PANTHER" id="PTHR22826:SF209">
    <property type="entry name" value="DH DOMAIN-CONTAINING PROTEIN"/>
    <property type="match status" value="1"/>
</dbReference>
<gene>
    <name evidence="2" type="ORF">EB796_021596</name>
</gene>
<dbReference type="GO" id="GO:0005085">
    <property type="term" value="F:guanyl-nucleotide exchange factor activity"/>
    <property type="evidence" value="ECO:0007669"/>
    <property type="project" value="UniProtKB-KW"/>
</dbReference>
<comment type="caution">
    <text evidence="2">The sequence shown here is derived from an EMBL/GenBank/DDBJ whole genome shotgun (WGS) entry which is preliminary data.</text>
</comment>
<evidence type="ECO:0000313" key="3">
    <source>
        <dbReference type="Proteomes" id="UP000593567"/>
    </source>
</evidence>
<dbReference type="PANTHER" id="PTHR22826">
    <property type="entry name" value="RHO GUANINE EXCHANGE FACTOR-RELATED"/>
    <property type="match status" value="1"/>
</dbReference>
<organism evidence="2 3">
    <name type="scientific">Bugula neritina</name>
    <name type="common">Brown bryozoan</name>
    <name type="synonym">Sertularia neritina</name>
    <dbReference type="NCBI Taxonomy" id="10212"/>
    <lineage>
        <taxon>Eukaryota</taxon>
        <taxon>Metazoa</taxon>
        <taxon>Spiralia</taxon>
        <taxon>Lophotrochozoa</taxon>
        <taxon>Bryozoa</taxon>
        <taxon>Gymnolaemata</taxon>
        <taxon>Cheilostomatida</taxon>
        <taxon>Flustrina</taxon>
        <taxon>Buguloidea</taxon>
        <taxon>Bugulidae</taxon>
        <taxon>Bugula</taxon>
    </lineage>
</organism>
<proteinExistence type="predicted"/>
<dbReference type="Proteomes" id="UP000593567">
    <property type="component" value="Unassembled WGS sequence"/>
</dbReference>
<keyword evidence="1" id="KW-0344">Guanine-nucleotide releasing factor</keyword>
<name>A0A7J7J1R0_BUGNE</name>
<evidence type="ECO:0000313" key="2">
    <source>
        <dbReference type="EMBL" id="KAF6020099.1"/>
    </source>
</evidence>
<sequence length="241" mass="27167">MAAQAAPPPKDVTINEVASVLKSGFFFVTGSSSADGYPIIFSLDGVQPEPSEELQRNALIYIASLPTRPLKEIVLLQPAGFFQKRYSLSETGKLQNEFPDFQTIALDDTESLIQRYGAESICEQLGGSVISCVDSFIQQRMSIDSLETNCLDLEEREVKTNLSDEITNIKSQGEVVLQCFRAAENSLSANQQMLHIQEVQKLSNRLDDLENAITDYWDKEERKLQEFMKLREFHDEFKVVS</sequence>
<protein>
    <submittedName>
        <fullName evidence="2">MCF2L</fullName>
    </submittedName>
</protein>
<keyword evidence="3" id="KW-1185">Reference proteome</keyword>
<reference evidence="2" key="1">
    <citation type="submission" date="2020-06" db="EMBL/GenBank/DDBJ databases">
        <title>Draft genome of Bugula neritina, a colonial animal packing powerful symbionts and potential medicines.</title>
        <authorList>
            <person name="Rayko M."/>
        </authorList>
    </citation>
    <scope>NUCLEOTIDE SEQUENCE [LARGE SCALE GENOMIC DNA]</scope>
    <source>
        <strain evidence="2">Kwan_BN1</strain>
    </source>
</reference>
<accession>A0A7J7J1R0</accession>
<dbReference type="InterPro" id="IPR051336">
    <property type="entry name" value="RhoGEF_Guanine_NuclExch_SF"/>
</dbReference>